<evidence type="ECO:0000313" key="1">
    <source>
        <dbReference type="EMBL" id="DAE24190.1"/>
    </source>
</evidence>
<sequence length="203" mass="23317">MDRCLITHSLLSAWLYALKSNPYEDATTERDPMKEFMTVLRREPTPPTEAMMNGRQFEDLVTAIINGRADPNDQWYAAAEEIARRCAGGTLQLVAKKNAEVSGIPLLLYGRLDVLKAGMITDIKFTKSYDVGKYFDSTQHPMYFEIVPEAKSFTYLASNGSAVWPETYRRDETRSIFPIISDFFDWLRATDLMGLYQEKWKTK</sequence>
<accession>A0A8S5QYC3</accession>
<organism evidence="1">
    <name type="scientific">Caudovirales sp. ctNZz8</name>
    <dbReference type="NCBI Taxonomy" id="2826772"/>
    <lineage>
        <taxon>Viruses</taxon>
        <taxon>Duplodnaviria</taxon>
        <taxon>Heunggongvirae</taxon>
        <taxon>Uroviricota</taxon>
        <taxon>Caudoviricetes</taxon>
    </lineage>
</organism>
<name>A0A8S5QYC3_9CAUD</name>
<proteinExistence type="predicted"/>
<reference evidence="1" key="1">
    <citation type="journal article" date="2021" name="Proc. Natl. Acad. Sci. U.S.A.">
        <title>A Catalog of Tens of Thousands of Viruses from Human Metagenomes Reveals Hidden Associations with Chronic Diseases.</title>
        <authorList>
            <person name="Tisza M.J."/>
            <person name="Buck C.B."/>
        </authorList>
    </citation>
    <scope>NUCLEOTIDE SEQUENCE</scope>
    <source>
        <strain evidence="1">CtNZz8</strain>
    </source>
</reference>
<protein>
    <submittedName>
        <fullName evidence="1">Uncharacterized protein</fullName>
    </submittedName>
</protein>
<dbReference type="EMBL" id="BK015770">
    <property type="protein sequence ID" value="DAE24190.1"/>
    <property type="molecule type" value="Genomic_DNA"/>
</dbReference>